<accession>A0A2P6NPR0</accession>
<dbReference type="InterPro" id="IPR000772">
    <property type="entry name" value="Ricin_B_lectin"/>
</dbReference>
<gene>
    <name evidence="2" type="ORF">PROFUN_06068</name>
</gene>
<name>A0A2P6NPR0_9EUKA</name>
<dbReference type="SUPFAM" id="SSF50370">
    <property type="entry name" value="Ricin B-like lectins"/>
    <property type="match status" value="2"/>
</dbReference>
<dbReference type="AlphaFoldDB" id="A0A2P6NPR0"/>
<evidence type="ECO:0000313" key="3">
    <source>
        <dbReference type="Proteomes" id="UP000241769"/>
    </source>
</evidence>
<dbReference type="SMART" id="SM00458">
    <property type="entry name" value="RICIN"/>
    <property type="match status" value="2"/>
</dbReference>
<dbReference type="EMBL" id="MDYQ01000037">
    <property type="protein sequence ID" value="PRP85946.1"/>
    <property type="molecule type" value="Genomic_DNA"/>
</dbReference>
<reference evidence="2 3" key="1">
    <citation type="journal article" date="2018" name="Genome Biol. Evol.">
        <title>Multiple Roots of Fruiting Body Formation in Amoebozoa.</title>
        <authorList>
            <person name="Hillmann F."/>
            <person name="Forbes G."/>
            <person name="Novohradska S."/>
            <person name="Ferling I."/>
            <person name="Riege K."/>
            <person name="Groth M."/>
            <person name="Westermann M."/>
            <person name="Marz M."/>
            <person name="Spaller T."/>
            <person name="Winckler T."/>
            <person name="Schaap P."/>
            <person name="Glockner G."/>
        </authorList>
    </citation>
    <scope>NUCLEOTIDE SEQUENCE [LARGE SCALE GENOMIC DNA]</scope>
    <source>
        <strain evidence="2 3">Jena</strain>
    </source>
</reference>
<dbReference type="InParanoid" id="A0A2P6NPR0"/>
<evidence type="ECO:0000259" key="1">
    <source>
        <dbReference type="SMART" id="SM00458"/>
    </source>
</evidence>
<feature type="domain" description="Ricin B lectin" evidence="1">
    <location>
        <begin position="394"/>
        <end position="518"/>
    </location>
</feature>
<dbReference type="CDD" id="cd00161">
    <property type="entry name" value="beta-trefoil_Ricin-like"/>
    <property type="match status" value="2"/>
</dbReference>
<dbReference type="InterPro" id="IPR035992">
    <property type="entry name" value="Ricin_B-like_lectins"/>
</dbReference>
<dbReference type="Pfam" id="PF13810">
    <property type="entry name" value="DUF4185"/>
    <property type="match status" value="2"/>
</dbReference>
<dbReference type="Proteomes" id="UP000241769">
    <property type="component" value="Unassembled WGS sequence"/>
</dbReference>
<keyword evidence="3" id="KW-1185">Reference proteome</keyword>
<proteinExistence type="predicted"/>
<evidence type="ECO:0000313" key="2">
    <source>
        <dbReference type="EMBL" id="PRP85946.1"/>
    </source>
</evidence>
<dbReference type="InterPro" id="IPR025442">
    <property type="entry name" value="DUF4185"/>
</dbReference>
<comment type="caution">
    <text evidence="2">The sequence shown here is derived from an EMBL/GenBank/DDBJ whole genome shotgun (WGS) entry which is preliminary data.</text>
</comment>
<organism evidence="2 3">
    <name type="scientific">Planoprotostelium fungivorum</name>
    <dbReference type="NCBI Taxonomy" id="1890364"/>
    <lineage>
        <taxon>Eukaryota</taxon>
        <taxon>Amoebozoa</taxon>
        <taxon>Evosea</taxon>
        <taxon>Variosea</taxon>
        <taxon>Cavosteliida</taxon>
        <taxon>Cavosteliaceae</taxon>
        <taxon>Planoprotostelium</taxon>
    </lineage>
</organism>
<protein>
    <recommendedName>
        <fullName evidence="1">Ricin B lectin domain-containing protein</fullName>
    </recommendedName>
</protein>
<sequence length="1047" mass="119992">MQDQFVRPAFLNDRHMLRHALLFGALFVCLCRGYLFNISGAADDDLRNNFFIHPTAEYSWVGGDGTFSVDLGFGRTFFMWQDSWLGRAPYPNGWRALEGFTRNTVNIQNGVPQSRMSYHWNPSSGQNTGIVNAMDSDHWEWVAGGIMSAENKLHLLTTTVQGKDIPSIVQTHDTFHCIINPWDSPNDWKSWRVDFPVVDKVSWNTAISSPKDGWVYILGTKRDYNSQWGDKAIMSRMKESDMSGCNYNNRQCWGYAYGIPAWTSDCSRNNLIILYDTPSETTMNYNDDLQKWVSWQIPLVSREVWIYTADAPQGPWKGMKVYDMPQYVKDAPLAFAYHPKLHPMLSRSTNELLITFSTNAEEQPLQNTPWIYVPFPVRFNYKKIESGQNIVQAGSYTFRMKTNGYVLNANEDGTATSWYYFNQVWNVTISNGRYNIQSKNTNKCLTTRSLNQLSLENCDGSSSQRWLLLGSKDENFYYIVNDLGNQAVDFACKPDAGSKVATNVFFNIGYPCQKFTIERAYSVPNGVNVSFRVNRRFFNDRHMLRHALLFGALFVSLCRGYLFNISGRADDDLLNNFFIHPTTEYSWVGADGTFSVDLGFGRTFFMWQDTWLGRSPYPNGWRALEGFTRNTVNIQNGVPQSRMSYHWNPSSGQNTGIVNAMDSDHWEWVAGGILSAGSKLHLLASTVKGKDVASIVQTHYTFHCISNPWDSPNDWKYSRADFPLVDNIAWNDAISSPKDGWVYILGTKRDYNSQWNDKAVMSRMKESDMSGCNYNNRQCWGYAYGIPAWTSDCSRNNLIILYDTPSETTMNYNDDLQKWVSWQIPLVSREIWIYTADAPQGPWKGMKVYDMPQYVKDAPLYFAYHPKLHPMLSKSTNELLITFATNSDEKPLQNTPWIYVPFPVRFNYKKIESGQNIVQAGSYTFRMKTNGYVLNANADGTATSWYYYNQVWNVTISNGRYIIQSKNTNKCLTTRSLNQLSLDNCDGSSSQRWQLLGTKDENFYYIVNDLGNQAVDFACKPDAGSKVATNVFFNIGYPCQKFTIERV</sequence>
<dbReference type="PROSITE" id="PS50231">
    <property type="entry name" value="RICIN_B_LECTIN"/>
    <property type="match status" value="2"/>
</dbReference>
<feature type="domain" description="Ricin B lectin" evidence="1">
    <location>
        <begin position="921"/>
        <end position="1045"/>
    </location>
</feature>
<dbReference type="Gene3D" id="2.80.10.50">
    <property type="match status" value="2"/>
</dbReference>
<dbReference type="Pfam" id="PF14200">
    <property type="entry name" value="RicinB_lectin_2"/>
    <property type="match status" value="2"/>
</dbReference>